<dbReference type="EMBL" id="SLWR01000002">
    <property type="protein sequence ID" value="TCO50115.1"/>
    <property type="molecule type" value="Genomic_DNA"/>
</dbReference>
<keyword evidence="2" id="KW-1185">Reference proteome</keyword>
<organism evidence="1 2">
    <name type="scientific">Kribbella antiqua</name>
    <dbReference type="NCBI Taxonomy" id="2512217"/>
    <lineage>
        <taxon>Bacteria</taxon>
        <taxon>Bacillati</taxon>
        <taxon>Actinomycetota</taxon>
        <taxon>Actinomycetes</taxon>
        <taxon>Propionibacteriales</taxon>
        <taxon>Kribbellaceae</taxon>
        <taxon>Kribbella</taxon>
    </lineage>
</organism>
<evidence type="ECO:0000313" key="1">
    <source>
        <dbReference type="EMBL" id="TCO50115.1"/>
    </source>
</evidence>
<gene>
    <name evidence="1" type="ORF">EV646_102188</name>
</gene>
<dbReference type="AlphaFoldDB" id="A0A4R2J474"/>
<sequence length="40" mass="4548">MSGHCDGLAVRCQPEIFVVVEGRAVWPVVKWLHRAKFRGL</sequence>
<name>A0A4R2J474_9ACTN</name>
<protein>
    <submittedName>
        <fullName evidence="1">Uncharacterized protein</fullName>
    </submittedName>
</protein>
<comment type="caution">
    <text evidence="1">The sequence shown here is derived from an EMBL/GenBank/DDBJ whole genome shotgun (WGS) entry which is preliminary data.</text>
</comment>
<dbReference type="Proteomes" id="UP000295573">
    <property type="component" value="Unassembled WGS sequence"/>
</dbReference>
<accession>A0A4R2J474</accession>
<proteinExistence type="predicted"/>
<reference evidence="1 2" key="1">
    <citation type="journal article" date="2015" name="Stand. Genomic Sci.">
        <title>Genomic Encyclopedia of Bacterial and Archaeal Type Strains, Phase III: the genomes of soil and plant-associated and newly described type strains.</title>
        <authorList>
            <person name="Whitman W.B."/>
            <person name="Woyke T."/>
            <person name="Klenk H.P."/>
            <person name="Zhou Y."/>
            <person name="Lilburn T.G."/>
            <person name="Beck B.J."/>
            <person name="De Vos P."/>
            <person name="Vandamme P."/>
            <person name="Eisen J.A."/>
            <person name="Garrity G."/>
            <person name="Hugenholtz P."/>
            <person name="Kyrpides N.C."/>
        </authorList>
    </citation>
    <scope>NUCLEOTIDE SEQUENCE [LARGE SCALE GENOMIC DNA]</scope>
    <source>
        <strain evidence="1 2">VKM Ac-2541</strain>
    </source>
</reference>
<evidence type="ECO:0000313" key="2">
    <source>
        <dbReference type="Proteomes" id="UP000295573"/>
    </source>
</evidence>